<evidence type="ECO:0000313" key="6">
    <source>
        <dbReference type="EMBL" id="MFC7296020.1"/>
    </source>
</evidence>
<feature type="binding site" evidence="4">
    <location>
        <begin position="90"/>
        <end position="92"/>
    </location>
    <ligand>
        <name>biotin</name>
        <dbReference type="ChEBI" id="CHEBI:57586"/>
    </ligand>
</feature>
<comment type="catalytic activity">
    <reaction evidence="3 4">
        <text>biotin + L-lysyl-[protein] + ATP = N(6)-biotinyl-L-lysyl-[protein] + AMP + diphosphate + H(+)</text>
        <dbReference type="Rhea" id="RHEA:11756"/>
        <dbReference type="Rhea" id="RHEA-COMP:9752"/>
        <dbReference type="Rhea" id="RHEA-COMP:10505"/>
        <dbReference type="ChEBI" id="CHEBI:15378"/>
        <dbReference type="ChEBI" id="CHEBI:29969"/>
        <dbReference type="ChEBI" id="CHEBI:30616"/>
        <dbReference type="ChEBI" id="CHEBI:33019"/>
        <dbReference type="ChEBI" id="CHEBI:57586"/>
        <dbReference type="ChEBI" id="CHEBI:83144"/>
        <dbReference type="ChEBI" id="CHEBI:456215"/>
        <dbReference type="EC" id="6.3.4.15"/>
    </reaction>
</comment>
<evidence type="ECO:0000259" key="5">
    <source>
        <dbReference type="PROSITE" id="PS51733"/>
    </source>
</evidence>
<keyword evidence="4" id="KW-0804">Transcription</keyword>
<comment type="function">
    <text evidence="4">Acts both as a biotin--[acetyl-CoA-carboxylase] ligase and a biotin-operon repressor. In the presence of ATP, BirA activates biotin to form the BirA-biotinyl-5'-adenylate (BirA-bio-5'-AMP or holoBirA) complex. HoloBirA can either transfer the biotinyl moiety to the biotin carboxyl carrier protein (BCCP) subunit of acetyl-CoA carboxylase, or bind to the biotin operator site and inhibit transcription of the operon.</text>
</comment>
<keyword evidence="4" id="KW-0678">Repressor</keyword>
<keyword evidence="4" id="KW-0805">Transcription regulation</keyword>
<evidence type="ECO:0000256" key="3">
    <source>
        <dbReference type="ARBA" id="ARBA00047846"/>
    </source>
</evidence>
<feature type="domain" description="BPL/LPL catalytic" evidence="5">
    <location>
        <begin position="66"/>
        <end position="258"/>
    </location>
</feature>
<dbReference type="InterPro" id="IPR036390">
    <property type="entry name" value="WH_DNA-bd_sf"/>
</dbReference>
<dbReference type="CDD" id="cd00090">
    <property type="entry name" value="HTH_ARSR"/>
    <property type="match status" value="1"/>
</dbReference>
<evidence type="ECO:0000256" key="2">
    <source>
        <dbReference type="ARBA" id="ARBA00023267"/>
    </source>
</evidence>
<gene>
    <name evidence="4" type="primary">birA</name>
    <name evidence="6" type="ORF">ACFQQA_14955</name>
</gene>
<dbReference type="Gene3D" id="2.30.30.100">
    <property type="match status" value="1"/>
</dbReference>
<dbReference type="InterPro" id="IPR030855">
    <property type="entry name" value="Bifunct_BirA"/>
</dbReference>
<dbReference type="Gene3D" id="1.10.10.10">
    <property type="entry name" value="Winged helix-like DNA-binding domain superfamily/Winged helix DNA-binding domain"/>
    <property type="match status" value="1"/>
</dbReference>
<feature type="binding site" evidence="4">
    <location>
        <position position="115"/>
    </location>
    <ligand>
        <name>biotin</name>
        <dbReference type="ChEBI" id="CHEBI:57586"/>
    </ligand>
</feature>
<keyword evidence="4" id="KW-0238">DNA-binding</keyword>
<keyword evidence="2 4" id="KW-0092">Biotin</keyword>
<dbReference type="InterPro" id="IPR013196">
    <property type="entry name" value="HTH_11"/>
</dbReference>
<keyword evidence="4" id="KW-0067">ATP-binding</keyword>
<dbReference type="RefSeq" id="WP_100690231.1">
    <property type="nucleotide sequence ID" value="NZ_JBHTBD010000006.1"/>
</dbReference>
<dbReference type="EMBL" id="JBHTBD010000006">
    <property type="protein sequence ID" value="MFC7296020.1"/>
    <property type="molecule type" value="Genomic_DNA"/>
</dbReference>
<dbReference type="PROSITE" id="PS51733">
    <property type="entry name" value="BPL_LPL_CATALYTIC"/>
    <property type="match status" value="1"/>
</dbReference>
<dbReference type="CDD" id="cd16442">
    <property type="entry name" value="BPL"/>
    <property type="match status" value="1"/>
</dbReference>
<reference evidence="7" key="1">
    <citation type="journal article" date="2019" name="Int. J. Syst. Evol. Microbiol.">
        <title>The Global Catalogue of Microorganisms (GCM) 10K type strain sequencing project: providing services to taxonomists for standard genome sequencing and annotation.</title>
        <authorList>
            <consortium name="The Broad Institute Genomics Platform"/>
            <consortium name="The Broad Institute Genome Sequencing Center for Infectious Disease"/>
            <person name="Wu L."/>
            <person name="Ma J."/>
        </authorList>
    </citation>
    <scope>NUCLEOTIDE SEQUENCE [LARGE SCALE GENOMIC DNA]</scope>
    <source>
        <strain evidence="7">CCUG 60559</strain>
    </source>
</reference>
<feature type="binding site" evidence="4">
    <location>
        <begin position="119"/>
        <end position="121"/>
    </location>
    <ligand>
        <name>biotin</name>
        <dbReference type="ChEBI" id="CHEBI:57586"/>
    </ligand>
</feature>
<dbReference type="HAMAP" id="MF_00978">
    <property type="entry name" value="Bifunct_BirA"/>
    <property type="match status" value="1"/>
</dbReference>
<comment type="similarity">
    <text evidence="4">Belongs to the biotin--protein ligase family.</text>
</comment>
<dbReference type="GO" id="GO:0004077">
    <property type="term" value="F:biotin--[biotin carboxyl-carrier protein] ligase activity"/>
    <property type="evidence" value="ECO:0007669"/>
    <property type="project" value="UniProtKB-EC"/>
</dbReference>
<keyword evidence="7" id="KW-1185">Reference proteome</keyword>
<feature type="binding site" evidence="4">
    <location>
        <position position="186"/>
    </location>
    <ligand>
        <name>biotin</name>
        <dbReference type="ChEBI" id="CHEBI:57586"/>
    </ligand>
</feature>
<dbReference type="Pfam" id="PF02237">
    <property type="entry name" value="BPL_C"/>
    <property type="match status" value="1"/>
</dbReference>
<dbReference type="NCBIfam" id="TIGR00121">
    <property type="entry name" value="birA_ligase"/>
    <property type="match status" value="1"/>
</dbReference>
<dbReference type="SUPFAM" id="SSF46785">
    <property type="entry name" value="Winged helix' DNA-binding domain"/>
    <property type="match status" value="1"/>
</dbReference>
<dbReference type="SUPFAM" id="SSF55681">
    <property type="entry name" value="Class II aaRS and biotin synthetases"/>
    <property type="match status" value="1"/>
</dbReference>
<evidence type="ECO:0000256" key="4">
    <source>
        <dbReference type="HAMAP-Rule" id="MF_00978"/>
    </source>
</evidence>
<evidence type="ECO:0000313" key="7">
    <source>
        <dbReference type="Proteomes" id="UP001596506"/>
    </source>
</evidence>
<keyword evidence="4" id="KW-0547">Nucleotide-binding</keyword>
<protein>
    <recommendedName>
        <fullName evidence="4">Bifunctional ligase/repressor BirA</fullName>
    </recommendedName>
    <alternativeName>
        <fullName evidence="4">Biotin operon repressor</fullName>
    </alternativeName>
    <alternativeName>
        <fullName evidence="4">Biotin--[acetyl-CoA-carboxylase] ligase</fullName>
        <ecNumber evidence="4">6.3.4.15</ecNumber>
    </alternativeName>
    <alternativeName>
        <fullName evidence="4">Biotin--protein ligase</fullName>
    </alternativeName>
    <alternativeName>
        <fullName evidence="4">Biotin-[acetyl-CoA carboxylase] synthetase</fullName>
    </alternativeName>
</protein>
<dbReference type="InterPro" id="IPR004143">
    <property type="entry name" value="BPL_LPL_catalytic"/>
</dbReference>
<dbReference type="Proteomes" id="UP001596506">
    <property type="component" value="Unassembled WGS sequence"/>
</dbReference>
<feature type="DNA-binding region" description="H-T-H motif" evidence="4">
    <location>
        <begin position="18"/>
        <end position="37"/>
    </location>
</feature>
<dbReference type="Gene3D" id="3.30.930.10">
    <property type="entry name" value="Bira Bifunctional Protein, Domain 2"/>
    <property type="match status" value="1"/>
</dbReference>
<dbReference type="InterPro" id="IPR004408">
    <property type="entry name" value="Biotin_CoA_COase_ligase"/>
</dbReference>
<dbReference type="EC" id="6.3.4.15" evidence="4"/>
<dbReference type="Pfam" id="PF03099">
    <property type="entry name" value="BPL_LplA_LipB"/>
    <property type="match status" value="1"/>
</dbReference>
<keyword evidence="1 4" id="KW-0436">Ligase</keyword>
<organism evidence="6 7">
    <name type="scientific">Marinobacter aromaticivorans</name>
    <dbReference type="NCBI Taxonomy" id="1494078"/>
    <lineage>
        <taxon>Bacteria</taxon>
        <taxon>Pseudomonadati</taxon>
        <taxon>Pseudomonadota</taxon>
        <taxon>Gammaproteobacteria</taxon>
        <taxon>Pseudomonadales</taxon>
        <taxon>Marinobacteraceae</taxon>
        <taxon>Marinobacter</taxon>
    </lineage>
</organism>
<proteinExistence type="inferred from homology"/>
<sequence>MKLKALINLLSDGQVHSGESLARQLGVSRTAIWKQVRRVVEEGYEVATIRGRGYQLTSRIDLLDSGEIINQLDTGLAARLDLRVLDEVDSTNAEIIRQIAESRGSKIPVTIADCQTAGRGRRGRSWRSPRGENLYLSMGLTFHGGFSVLDGLSLVLGVAVAEALEALGAPTVGLKWPNDIFLPSGKLGGILVELQGELQEGVVQVIAGIGINVHMTKADDVDQPWSSLASSCPDVEWSRNRIAAGVISAVSEAAETFSSEGFGGFRESWQKRDIYLNRLVQARDGQLEGVACGIDDSGNYLLRTREDEVVPIRAGEISLRVVS</sequence>
<dbReference type="InterPro" id="IPR003142">
    <property type="entry name" value="BPL_C"/>
</dbReference>
<dbReference type="InterPro" id="IPR011991">
    <property type="entry name" value="ArsR-like_HTH"/>
</dbReference>
<name>A0ABW2IXQ1_9GAMM</name>
<accession>A0ABW2IXQ1</accession>
<dbReference type="InterPro" id="IPR045864">
    <property type="entry name" value="aa-tRNA-synth_II/BPL/LPL"/>
</dbReference>
<dbReference type="InterPro" id="IPR036388">
    <property type="entry name" value="WH-like_DNA-bd_sf"/>
</dbReference>
<comment type="caution">
    <text evidence="6">The sequence shown here is derived from an EMBL/GenBank/DDBJ whole genome shotgun (WGS) entry which is preliminary data.</text>
</comment>
<dbReference type="PANTHER" id="PTHR12835">
    <property type="entry name" value="BIOTIN PROTEIN LIGASE"/>
    <property type="match status" value="1"/>
</dbReference>
<evidence type="ECO:0000256" key="1">
    <source>
        <dbReference type="ARBA" id="ARBA00022598"/>
    </source>
</evidence>
<dbReference type="PANTHER" id="PTHR12835:SF5">
    <property type="entry name" value="BIOTIN--PROTEIN LIGASE"/>
    <property type="match status" value="1"/>
</dbReference>
<dbReference type="Pfam" id="PF08279">
    <property type="entry name" value="HTH_11"/>
    <property type="match status" value="1"/>
</dbReference>